<sequence>MANNPLNVKDANVSRLVTDTNTLLTNIQTAVQIIDNFISGTKGLVTEDNSLAIKTAVEVIDNFISGNRGLVTEDNSLSIKNNTLDTKTATEKIAKEEIDDDDITKAQTKNAQIILLYYFDTNADTWKRVDESLFQSGGLSIDGTGNIGLDVGGVATALGGIAVGGIAAGASVLLDSGGNPVHQKSFVENNNIPVGFTLPTIINLPYVYDVVNDKWIRVSGTITGDLKVQSQNIEDVLGLINSKSDDIRTAVQIIDNFISGSRGLVTEDNSLA</sequence>
<evidence type="ECO:0000313" key="1">
    <source>
        <dbReference type="EMBL" id="KKL16654.1"/>
    </source>
</evidence>
<dbReference type="EMBL" id="LAZR01039576">
    <property type="protein sequence ID" value="KKL16654.1"/>
    <property type="molecule type" value="Genomic_DNA"/>
</dbReference>
<dbReference type="AlphaFoldDB" id="A0A0F9B411"/>
<proteinExistence type="predicted"/>
<organism evidence="1">
    <name type="scientific">marine sediment metagenome</name>
    <dbReference type="NCBI Taxonomy" id="412755"/>
    <lineage>
        <taxon>unclassified sequences</taxon>
        <taxon>metagenomes</taxon>
        <taxon>ecological metagenomes</taxon>
    </lineage>
</organism>
<protein>
    <submittedName>
        <fullName evidence="1">Uncharacterized protein</fullName>
    </submittedName>
</protein>
<comment type="caution">
    <text evidence="1">The sequence shown here is derived from an EMBL/GenBank/DDBJ whole genome shotgun (WGS) entry which is preliminary data.</text>
</comment>
<name>A0A0F9B411_9ZZZZ</name>
<reference evidence="1" key="1">
    <citation type="journal article" date="2015" name="Nature">
        <title>Complex archaea that bridge the gap between prokaryotes and eukaryotes.</title>
        <authorList>
            <person name="Spang A."/>
            <person name="Saw J.H."/>
            <person name="Jorgensen S.L."/>
            <person name="Zaremba-Niedzwiedzka K."/>
            <person name="Martijn J."/>
            <person name="Lind A.E."/>
            <person name="van Eijk R."/>
            <person name="Schleper C."/>
            <person name="Guy L."/>
            <person name="Ettema T.J."/>
        </authorList>
    </citation>
    <scope>NUCLEOTIDE SEQUENCE</scope>
</reference>
<gene>
    <name evidence="1" type="ORF">LCGC14_2493420</name>
</gene>
<accession>A0A0F9B411</accession>
<feature type="non-terminal residue" evidence="1">
    <location>
        <position position="272"/>
    </location>
</feature>